<dbReference type="PANTHER" id="PTHR23011:SF28">
    <property type="entry name" value="CYCLIC NUCLEOTIDE-BINDING DOMAIN CONTAINING PROTEIN"/>
    <property type="match status" value="1"/>
</dbReference>
<evidence type="ECO:0000259" key="1">
    <source>
        <dbReference type="PROSITE" id="PS50042"/>
    </source>
</evidence>
<dbReference type="SUPFAM" id="SSF51206">
    <property type="entry name" value="cAMP-binding domain-like"/>
    <property type="match status" value="1"/>
</dbReference>
<gene>
    <name evidence="2" type="ORF">PZA18_19775</name>
</gene>
<dbReference type="PRINTS" id="PR00103">
    <property type="entry name" value="CAMPKINASE"/>
</dbReference>
<feature type="domain" description="Cyclic nucleotide-binding" evidence="1">
    <location>
        <begin position="16"/>
        <end position="117"/>
    </location>
</feature>
<keyword evidence="3" id="KW-1185">Reference proteome</keyword>
<dbReference type="Gene3D" id="2.60.120.10">
    <property type="entry name" value="Jelly Rolls"/>
    <property type="match status" value="1"/>
</dbReference>
<dbReference type="InterPro" id="IPR014710">
    <property type="entry name" value="RmlC-like_jellyroll"/>
</dbReference>
<dbReference type="InterPro" id="IPR000595">
    <property type="entry name" value="cNMP-bd_dom"/>
</dbReference>
<dbReference type="Pfam" id="PF00027">
    <property type="entry name" value="cNMP_binding"/>
    <property type="match status" value="1"/>
</dbReference>
<dbReference type="SMART" id="SM00100">
    <property type="entry name" value="cNMP"/>
    <property type="match status" value="1"/>
</dbReference>
<dbReference type="EMBL" id="JARRAF010000035">
    <property type="protein sequence ID" value="MDK2126288.1"/>
    <property type="molecule type" value="Genomic_DNA"/>
</dbReference>
<dbReference type="PROSITE" id="PS50042">
    <property type="entry name" value="CNMP_BINDING_3"/>
    <property type="match status" value="1"/>
</dbReference>
<protein>
    <submittedName>
        <fullName evidence="2">Cyclic nucleotide-binding domain-containing protein</fullName>
    </submittedName>
</protein>
<reference evidence="2" key="1">
    <citation type="submission" date="2023-03" db="EMBL/GenBank/DDBJ databases">
        <title>Chitinimonas shenzhenensis gen. nov., sp. nov., a novel member of family Burkholderiaceae isolated from activated sludge collected in Shen Zhen, China.</title>
        <authorList>
            <person name="Wang X."/>
        </authorList>
    </citation>
    <scope>NUCLEOTIDE SEQUENCE</scope>
    <source>
        <strain evidence="2">DQS-5</strain>
    </source>
</reference>
<evidence type="ECO:0000313" key="3">
    <source>
        <dbReference type="Proteomes" id="UP001172778"/>
    </source>
</evidence>
<accession>A0ABT7E1V6</accession>
<comment type="caution">
    <text evidence="2">The sequence shown here is derived from an EMBL/GenBank/DDBJ whole genome shotgun (WGS) entry which is preliminary data.</text>
</comment>
<name>A0ABT7E1V6_9NEIS</name>
<proteinExistence type="predicted"/>
<evidence type="ECO:0000313" key="2">
    <source>
        <dbReference type="EMBL" id="MDK2126288.1"/>
    </source>
</evidence>
<dbReference type="CDD" id="cd00038">
    <property type="entry name" value="CAP_ED"/>
    <property type="match status" value="1"/>
</dbReference>
<dbReference type="RefSeq" id="WP_284102608.1">
    <property type="nucleotide sequence ID" value="NZ_JARRAF010000035.1"/>
</dbReference>
<dbReference type="InterPro" id="IPR018488">
    <property type="entry name" value="cNMP-bd_CS"/>
</dbReference>
<organism evidence="2 3">
    <name type="scientific">Parachitinimonas caeni</name>
    <dbReference type="NCBI Taxonomy" id="3031301"/>
    <lineage>
        <taxon>Bacteria</taxon>
        <taxon>Pseudomonadati</taxon>
        <taxon>Pseudomonadota</taxon>
        <taxon>Betaproteobacteria</taxon>
        <taxon>Neisseriales</taxon>
        <taxon>Chitinibacteraceae</taxon>
        <taxon>Parachitinimonas</taxon>
    </lineage>
</organism>
<sequence length="169" mass="19159">MPNDELVRRLANSVRLFAEFTADEIRQVLNYCKRASFDIGDYIVHQGEPGRSMYVLLAGQVEVVRMIGDHEQVLSKLGPGDSFGELALLDYSERTASVRCLAPTVMLTFERKALYQLPFVAPKLYRNMALLMASRLRETDELVTELVERLDQAPDLAHRATKAKRFIIG</sequence>
<dbReference type="PROSITE" id="PS00889">
    <property type="entry name" value="CNMP_BINDING_2"/>
    <property type="match status" value="1"/>
</dbReference>
<dbReference type="Proteomes" id="UP001172778">
    <property type="component" value="Unassembled WGS sequence"/>
</dbReference>
<dbReference type="InterPro" id="IPR018490">
    <property type="entry name" value="cNMP-bd_dom_sf"/>
</dbReference>
<dbReference type="PANTHER" id="PTHR23011">
    <property type="entry name" value="CYCLIC NUCLEOTIDE-BINDING DOMAIN CONTAINING PROTEIN"/>
    <property type="match status" value="1"/>
</dbReference>
<dbReference type="PROSITE" id="PS00888">
    <property type="entry name" value="CNMP_BINDING_1"/>
    <property type="match status" value="1"/>
</dbReference>